<protein>
    <submittedName>
        <fullName evidence="4">Two-component system chemotaxis response regulator CheY</fullName>
    </submittedName>
</protein>
<dbReference type="PANTHER" id="PTHR44591:SF3">
    <property type="entry name" value="RESPONSE REGULATORY DOMAIN-CONTAINING PROTEIN"/>
    <property type="match status" value="1"/>
</dbReference>
<gene>
    <name evidence="4" type="ORF">C8D85_2910</name>
</gene>
<evidence type="ECO:0000256" key="2">
    <source>
        <dbReference type="PROSITE-ProRule" id="PRU00169"/>
    </source>
</evidence>
<evidence type="ECO:0000313" key="4">
    <source>
        <dbReference type="EMBL" id="TDR06723.1"/>
    </source>
</evidence>
<dbReference type="PROSITE" id="PS50110">
    <property type="entry name" value="RESPONSE_REGULATORY"/>
    <property type="match status" value="1"/>
</dbReference>
<evidence type="ECO:0000259" key="3">
    <source>
        <dbReference type="PROSITE" id="PS50110"/>
    </source>
</evidence>
<accession>A0A4R6X458</accession>
<dbReference type="GO" id="GO:0000160">
    <property type="term" value="P:phosphorelay signal transduction system"/>
    <property type="evidence" value="ECO:0007669"/>
    <property type="project" value="InterPro"/>
</dbReference>
<dbReference type="InterPro" id="IPR001789">
    <property type="entry name" value="Sig_transdc_resp-reg_receiver"/>
</dbReference>
<dbReference type="SMART" id="SM00448">
    <property type="entry name" value="REC"/>
    <property type="match status" value="1"/>
</dbReference>
<dbReference type="PANTHER" id="PTHR44591">
    <property type="entry name" value="STRESS RESPONSE REGULATOR PROTEIN 1"/>
    <property type="match status" value="1"/>
</dbReference>
<evidence type="ECO:0000313" key="5">
    <source>
        <dbReference type="Proteomes" id="UP000295729"/>
    </source>
</evidence>
<name>A0A4R6X458_9GAMM</name>
<sequence length="265" mass="29231">MNDLVFLVVDDSQAVRSLVKTAVYTQFGTQKIYTAGNGLQAKEILLSKKVDVIISDWEMPKMNGQELLAFVKGSEKLRDIPFIMMTSRDGKESVLHSIQNGVSHYVVKPFTTEKLEGAVRRAWGAFKKQKESRIAGLPKHQMKISTSGKLLDGKIQNISRSGALLDVSFDSVLTLFSQVKVHINMEFPGKGLIKAHNLSGRVIRLQAQDGQDFSNTACSVAVIFEHEKCDKSGLESLQTVINFVTESLPKIVDNSENEATFAIGA</sequence>
<dbReference type="Gene3D" id="3.40.50.2300">
    <property type="match status" value="1"/>
</dbReference>
<organism evidence="4 5">
    <name type="scientific">Marinomonas communis</name>
    <dbReference type="NCBI Taxonomy" id="28254"/>
    <lineage>
        <taxon>Bacteria</taxon>
        <taxon>Pseudomonadati</taxon>
        <taxon>Pseudomonadota</taxon>
        <taxon>Gammaproteobacteria</taxon>
        <taxon>Oceanospirillales</taxon>
        <taxon>Oceanospirillaceae</taxon>
        <taxon>Marinomonas</taxon>
    </lineage>
</organism>
<keyword evidence="1 2" id="KW-0597">Phosphoprotein</keyword>
<evidence type="ECO:0000256" key="1">
    <source>
        <dbReference type="ARBA" id="ARBA00022553"/>
    </source>
</evidence>
<dbReference type="Proteomes" id="UP000295729">
    <property type="component" value="Unassembled WGS sequence"/>
</dbReference>
<dbReference type="InterPro" id="IPR050595">
    <property type="entry name" value="Bact_response_regulator"/>
</dbReference>
<feature type="modified residue" description="4-aspartylphosphate" evidence="2">
    <location>
        <position position="56"/>
    </location>
</feature>
<dbReference type="AlphaFoldDB" id="A0A4R6X458"/>
<dbReference type="SUPFAM" id="SSF52172">
    <property type="entry name" value="CheY-like"/>
    <property type="match status" value="1"/>
</dbReference>
<dbReference type="InterPro" id="IPR011006">
    <property type="entry name" value="CheY-like_superfamily"/>
</dbReference>
<comment type="caution">
    <text evidence="4">The sequence shown here is derived from an EMBL/GenBank/DDBJ whole genome shotgun (WGS) entry which is preliminary data.</text>
</comment>
<proteinExistence type="predicted"/>
<feature type="domain" description="Response regulatory" evidence="3">
    <location>
        <begin position="5"/>
        <end position="123"/>
    </location>
</feature>
<dbReference type="EMBL" id="SNZA01000005">
    <property type="protein sequence ID" value="TDR06723.1"/>
    <property type="molecule type" value="Genomic_DNA"/>
</dbReference>
<reference evidence="4 5" key="1">
    <citation type="submission" date="2019-03" db="EMBL/GenBank/DDBJ databases">
        <title>Genomic Encyclopedia of Type Strains, Phase IV (KMG-IV): sequencing the most valuable type-strain genomes for metagenomic binning, comparative biology and taxonomic classification.</title>
        <authorList>
            <person name="Goeker M."/>
        </authorList>
    </citation>
    <scope>NUCLEOTIDE SEQUENCE [LARGE SCALE GENOMIC DNA]</scope>
    <source>
        <strain evidence="4 5">DSM 5604</strain>
    </source>
</reference>
<dbReference type="Pfam" id="PF00072">
    <property type="entry name" value="Response_reg"/>
    <property type="match status" value="1"/>
</dbReference>
<keyword evidence="5" id="KW-1185">Reference proteome</keyword>
<dbReference type="RefSeq" id="WP_162847593.1">
    <property type="nucleotide sequence ID" value="NZ_SNZA01000005.1"/>
</dbReference>